<dbReference type="AlphaFoldDB" id="A0AAE0MFE5"/>
<comment type="caution">
    <text evidence="2">The sequence shown here is derived from an EMBL/GenBank/DDBJ whole genome shotgun (WGS) entry which is preliminary data.</text>
</comment>
<name>A0AAE0MFE5_9PEZI</name>
<organism evidence="2 3">
    <name type="scientific">Apodospora peruviana</name>
    <dbReference type="NCBI Taxonomy" id="516989"/>
    <lineage>
        <taxon>Eukaryota</taxon>
        <taxon>Fungi</taxon>
        <taxon>Dikarya</taxon>
        <taxon>Ascomycota</taxon>
        <taxon>Pezizomycotina</taxon>
        <taxon>Sordariomycetes</taxon>
        <taxon>Sordariomycetidae</taxon>
        <taxon>Sordariales</taxon>
        <taxon>Lasiosphaeriaceae</taxon>
        <taxon>Apodospora</taxon>
    </lineage>
</organism>
<dbReference type="EMBL" id="JAUEDM010000001">
    <property type="protein sequence ID" value="KAK3329673.1"/>
    <property type="molecule type" value="Genomic_DNA"/>
</dbReference>
<evidence type="ECO:0000313" key="2">
    <source>
        <dbReference type="EMBL" id="KAK3329673.1"/>
    </source>
</evidence>
<gene>
    <name evidence="2" type="ORF">B0H66DRAFT_541765</name>
</gene>
<accession>A0AAE0MFE5</accession>
<sequence>MAAMVVGRPIRPVFISFASFHCVSFTCFLFVRGAVTRMMLCYVTTSDMPPSALCRLVPFLFHPTPKNQTCCSEEPISRPHL</sequence>
<reference evidence="2" key="2">
    <citation type="submission" date="2023-06" db="EMBL/GenBank/DDBJ databases">
        <authorList>
            <consortium name="Lawrence Berkeley National Laboratory"/>
            <person name="Haridas S."/>
            <person name="Hensen N."/>
            <person name="Bonometti L."/>
            <person name="Westerberg I."/>
            <person name="Brannstrom I.O."/>
            <person name="Guillou S."/>
            <person name="Cros-Aarteil S."/>
            <person name="Calhoun S."/>
            <person name="Kuo A."/>
            <person name="Mondo S."/>
            <person name="Pangilinan J."/>
            <person name="Riley R."/>
            <person name="Labutti K."/>
            <person name="Andreopoulos B."/>
            <person name="Lipzen A."/>
            <person name="Chen C."/>
            <person name="Yanf M."/>
            <person name="Daum C."/>
            <person name="Ng V."/>
            <person name="Clum A."/>
            <person name="Steindorff A."/>
            <person name="Ohm R."/>
            <person name="Martin F."/>
            <person name="Silar P."/>
            <person name="Natvig D."/>
            <person name="Lalanne C."/>
            <person name="Gautier V."/>
            <person name="Ament-Velasquez S.L."/>
            <person name="Kruys A."/>
            <person name="Hutchinson M.I."/>
            <person name="Powell A.J."/>
            <person name="Barry K."/>
            <person name="Miller A.N."/>
            <person name="Grigoriev I.V."/>
            <person name="Debuchy R."/>
            <person name="Gladieux P."/>
            <person name="Thoren M.H."/>
            <person name="Johannesson H."/>
        </authorList>
    </citation>
    <scope>NUCLEOTIDE SEQUENCE</scope>
    <source>
        <strain evidence="2">CBS 118394</strain>
    </source>
</reference>
<protein>
    <submittedName>
        <fullName evidence="2">Uncharacterized protein</fullName>
    </submittedName>
</protein>
<dbReference type="Proteomes" id="UP001283341">
    <property type="component" value="Unassembled WGS sequence"/>
</dbReference>
<keyword evidence="3" id="KW-1185">Reference proteome</keyword>
<keyword evidence="1" id="KW-0472">Membrane</keyword>
<keyword evidence="1" id="KW-0812">Transmembrane</keyword>
<proteinExistence type="predicted"/>
<feature type="transmembrane region" description="Helical" evidence="1">
    <location>
        <begin position="12"/>
        <end position="31"/>
    </location>
</feature>
<evidence type="ECO:0000313" key="3">
    <source>
        <dbReference type="Proteomes" id="UP001283341"/>
    </source>
</evidence>
<keyword evidence="1" id="KW-1133">Transmembrane helix</keyword>
<evidence type="ECO:0000256" key="1">
    <source>
        <dbReference type="SAM" id="Phobius"/>
    </source>
</evidence>
<reference evidence="2" key="1">
    <citation type="journal article" date="2023" name="Mol. Phylogenet. Evol.">
        <title>Genome-scale phylogeny and comparative genomics of the fungal order Sordariales.</title>
        <authorList>
            <person name="Hensen N."/>
            <person name="Bonometti L."/>
            <person name="Westerberg I."/>
            <person name="Brannstrom I.O."/>
            <person name="Guillou S."/>
            <person name="Cros-Aarteil S."/>
            <person name="Calhoun S."/>
            <person name="Haridas S."/>
            <person name="Kuo A."/>
            <person name="Mondo S."/>
            <person name="Pangilinan J."/>
            <person name="Riley R."/>
            <person name="LaButti K."/>
            <person name="Andreopoulos B."/>
            <person name="Lipzen A."/>
            <person name="Chen C."/>
            <person name="Yan M."/>
            <person name="Daum C."/>
            <person name="Ng V."/>
            <person name="Clum A."/>
            <person name="Steindorff A."/>
            <person name="Ohm R.A."/>
            <person name="Martin F."/>
            <person name="Silar P."/>
            <person name="Natvig D.O."/>
            <person name="Lalanne C."/>
            <person name="Gautier V."/>
            <person name="Ament-Velasquez S.L."/>
            <person name="Kruys A."/>
            <person name="Hutchinson M.I."/>
            <person name="Powell A.J."/>
            <person name="Barry K."/>
            <person name="Miller A.N."/>
            <person name="Grigoriev I.V."/>
            <person name="Debuchy R."/>
            <person name="Gladieux P."/>
            <person name="Hiltunen Thoren M."/>
            <person name="Johannesson H."/>
        </authorList>
    </citation>
    <scope>NUCLEOTIDE SEQUENCE</scope>
    <source>
        <strain evidence="2">CBS 118394</strain>
    </source>
</reference>